<gene>
    <name evidence="1" type="ORF">LOY88_000163</name>
</gene>
<name>A0ACB8V5W3_9EURO</name>
<reference evidence="1" key="1">
    <citation type="journal article" date="2022" name="bioRxiv">
        <title>Population genetic analysis of Ophidiomyces ophidiicola, the causative agent of snake fungal disease, indicates recent introductions to the USA.</title>
        <authorList>
            <person name="Ladner J.T."/>
            <person name="Palmer J.M."/>
            <person name="Ettinger C.L."/>
            <person name="Stajich J.E."/>
            <person name="Farrell T.M."/>
            <person name="Glorioso B.M."/>
            <person name="Lawson B."/>
            <person name="Price S.J."/>
            <person name="Stengle A.G."/>
            <person name="Grear D.A."/>
            <person name="Lorch J.M."/>
        </authorList>
    </citation>
    <scope>NUCLEOTIDE SEQUENCE</scope>
    <source>
        <strain evidence="1">NWHC 24266-5</strain>
    </source>
</reference>
<protein>
    <submittedName>
        <fullName evidence="1">Uncharacterized protein</fullName>
    </submittedName>
</protein>
<accession>A0ACB8V5W3</accession>
<dbReference type="EMBL" id="JALBCA010000002">
    <property type="protein sequence ID" value="KAI2393563.1"/>
    <property type="molecule type" value="Genomic_DNA"/>
</dbReference>
<evidence type="ECO:0000313" key="1">
    <source>
        <dbReference type="EMBL" id="KAI2393563.1"/>
    </source>
</evidence>
<sequence length="754" mass="85699">MRLLPILITLPGVVVAGLGIPESARCIISIGEALSRLRFLNPSHSSYTAYVCTNRLYVYSMYAAAKTYCTTSEIYDGLRVIDRDCEQEGLTRIPYEDVEPELSDEYLAGLKRVEYGEFNKGTQLPEPVLISKDYFQRAFRTNRAWALETWAHHAFGVASYLFWGTVLFCGILSRLYEHYLASRALENVYDQERDSCARTKLPRWLVILEFGRDWAKAHLFFPPAVGDYHQRLLYWCTIPTRMEAMVIVSFYLLSLGLTVIGHDVFKGNLHWDDVFTQTWRYLSDRTGIMAYANLVVLWLFGGRNNPFLWATGWSFGTFNLFHRAIARVATIQAIIHSVGYTVLTLNTNTYSVYWPSAWWYMGAVDFLLFGYGATITNHTSIFVGKYNAYDIYLWPVVVVWVVDRIARLVKLARCNFHVQRNGMKLITSKGRANYDRASNLIRLEISPGSSTLLPQPGQFYYIYQPLKWRGYESHPFTAGSWAESPKVVQDGMYTHLNTEMTKDRAAARRKIIFWIRPFNGWTRRLRSECLRSQDYTIHSTFLIEGPYGNPISLHTYENVILIAGGTGIAGVWPHLEEHMRRSYVSARGLATEHGPETSDMSESLPSAVTCTKNITLIFASRQQALNDELFCSETLSLLEQKGVKIEFYSTSQSDRPALLADENTGLLSQAQDTYGPRTSISIAMKHGRPDIKKSVSQVLYDTFGNDRSLRGAGTQTVVLVCGPAAMADETRAAVRGALKAGYRAIDYYEEAFNW</sequence>
<organism evidence="1">
    <name type="scientific">Ophidiomyces ophidiicola</name>
    <dbReference type="NCBI Taxonomy" id="1387563"/>
    <lineage>
        <taxon>Eukaryota</taxon>
        <taxon>Fungi</taxon>
        <taxon>Dikarya</taxon>
        <taxon>Ascomycota</taxon>
        <taxon>Pezizomycotina</taxon>
        <taxon>Eurotiomycetes</taxon>
        <taxon>Eurotiomycetidae</taxon>
        <taxon>Onygenales</taxon>
        <taxon>Onygenaceae</taxon>
        <taxon>Ophidiomyces</taxon>
    </lineage>
</organism>
<comment type="caution">
    <text evidence="1">The sequence shown here is derived from an EMBL/GenBank/DDBJ whole genome shotgun (WGS) entry which is preliminary data.</text>
</comment>
<proteinExistence type="predicted"/>